<feature type="transmembrane region" description="Helical" evidence="1">
    <location>
        <begin position="6"/>
        <end position="28"/>
    </location>
</feature>
<reference evidence="2" key="1">
    <citation type="submission" date="2018-06" db="EMBL/GenBank/DDBJ databases">
        <authorList>
            <person name="Zhirakovskaya E."/>
        </authorList>
    </citation>
    <scope>NUCLEOTIDE SEQUENCE</scope>
</reference>
<keyword evidence="1" id="KW-0472">Membrane</keyword>
<sequence>MERDDLAKVTGAFLIGGLVGSLIALLYAPQSGRKTRRDISKTAKKVKREAREVAEDTIETIGGFIEDVNEKTTEIISRGKDLTEDMKESVLRTIEEGQKTLEKQKARLSKLIR</sequence>
<accession>A0A3B1DDD9</accession>
<organism evidence="2">
    <name type="scientific">hydrothermal vent metagenome</name>
    <dbReference type="NCBI Taxonomy" id="652676"/>
    <lineage>
        <taxon>unclassified sequences</taxon>
        <taxon>metagenomes</taxon>
        <taxon>ecological metagenomes</taxon>
    </lineage>
</organism>
<evidence type="ECO:0000313" key="2">
    <source>
        <dbReference type="EMBL" id="VAX29725.1"/>
    </source>
</evidence>
<proteinExistence type="predicted"/>
<dbReference type="AlphaFoldDB" id="A0A3B1DDD9"/>
<evidence type="ECO:0008006" key="3">
    <source>
        <dbReference type="Google" id="ProtNLM"/>
    </source>
</evidence>
<dbReference type="PANTHER" id="PTHR35792:SF2">
    <property type="entry name" value="GENERAL STRESS PROTEIN"/>
    <property type="match status" value="1"/>
</dbReference>
<dbReference type="InterPro" id="IPR024623">
    <property type="entry name" value="YtxH"/>
</dbReference>
<dbReference type="PANTHER" id="PTHR35792">
    <property type="entry name" value="GENERAL STRESS PROTEIN"/>
    <property type="match status" value="1"/>
</dbReference>
<protein>
    <recommendedName>
        <fullName evidence="3">Gas vesicle protein</fullName>
    </recommendedName>
</protein>
<gene>
    <name evidence="2" type="ORF">MNBD_NITROSPIRAE03-197</name>
</gene>
<keyword evidence="1" id="KW-0812">Transmembrane</keyword>
<dbReference type="EMBL" id="UOGI01000058">
    <property type="protein sequence ID" value="VAX29725.1"/>
    <property type="molecule type" value="Genomic_DNA"/>
</dbReference>
<keyword evidence="1" id="KW-1133">Transmembrane helix</keyword>
<dbReference type="Pfam" id="PF12732">
    <property type="entry name" value="YtxH"/>
    <property type="match status" value="1"/>
</dbReference>
<name>A0A3B1DDD9_9ZZZZ</name>
<evidence type="ECO:0000256" key="1">
    <source>
        <dbReference type="SAM" id="Phobius"/>
    </source>
</evidence>
<dbReference type="InterPro" id="IPR052928">
    <property type="entry name" value="Desiccation-related_membrane"/>
</dbReference>